<dbReference type="KEGG" id="vha:VIBHAR_06821"/>
<accession>A7N7U2</accession>
<gene>
    <name evidence="1" type="ordered locus">VIBHAR_06821</name>
</gene>
<organism evidence="1 2">
    <name type="scientific">Vibrio campbellii (strain ATCC BAA-1116)</name>
    <dbReference type="NCBI Taxonomy" id="2902295"/>
    <lineage>
        <taxon>Bacteria</taxon>
        <taxon>Pseudomonadati</taxon>
        <taxon>Pseudomonadota</taxon>
        <taxon>Gammaproteobacteria</taxon>
        <taxon>Vibrionales</taxon>
        <taxon>Vibrionaceae</taxon>
        <taxon>Vibrio</taxon>
    </lineage>
</organism>
<dbReference type="EMBL" id="CP000790">
    <property type="protein sequence ID" value="ABU74703.1"/>
    <property type="molecule type" value="Genomic_DNA"/>
</dbReference>
<reference evidence="1 2" key="1">
    <citation type="submission" date="2007-08" db="EMBL/GenBank/DDBJ databases">
        <authorList>
            <consortium name="The Vibrio harveyi Genome Sequencing Project"/>
            <person name="Bassler B."/>
            <person name="Clifton S.W."/>
            <person name="Fulton L."/>
            <person name="Delehaunty K."/>
            <person name="Fronick C."/>
            <person name="Harrison M."/>
            <person name="Markivic C."/>
            <person name="Fulton R."/>
            <person name="Tin-Wollam A.-M."/>
            <person name="Shah N."/>
            <person name="Pepin K."/>
            <person name="Nash W."/>
            <person name="Thiruvilangam P."/>
            <person name="Bhonagiri V."/>
            <person name="Waters C."/>
            <person name="Tu K.C."/>
            <person name="Irgon J."/>
            <person name="Wilson R.K."/>
        </authorList>
    </citation>
    <scope>NUCLEOTIDE SEQUENCE [LARGE SCALE GENOMIC DNA]</scope>
    <source>
        <strain evidence="2">ATCC BAA-1116 / BB120</strain>
    </source>
</reference>
<dbReference type="Proteomes" id="UP000008152">
    <property type="component" value="Chromosome II"/>
</dbReference>
<evidence type="ECO:0000313" key="1">
    <source>
        <dbReference type="EMBL" id="ABU74703.1"/>
    </source>
</evidence>
<dbReference type="AlphaFoldDB" id="A7N7U2"/>
<protein>
    <submittedName>
        <fullName evidence="1">Uncharacterized protein</fullName>
    </submittedName>
</protein>
<evidence type="ECO:0000313" key="2">
    <source>
        <dbReference type="Proteomes" id="UP000008152"/>
    </source>
</evidence>
<dbReference type="PATRIC" id="fig|338187.36.peg.5659"/>
<name>A7N7U2_VIBC1</name>
<sequence>MPFLISVSFSHFKSPHGWRLDLILRARRLECGFYGALTAFSYLISIFSSDILLANHNKSSQSCQGNRYE</sequence>
<proteinExistence type="predicted"/>